<sequence length="224" mass="25537">MSELNRPIDIYFFPPSPPSRAVLLLIRALELKHNIITTNPAAGENKTSKFLKLNPLHTIPVINDNGFILYDSHVILKYLVDVYGQDDSLYPKDPKKGAMVNLKLYFSACYLFPRFLEYHTPTVYLGHPPCDEAMDKLKDVLEHLNDFLENQNFVAGHELTVADFSVVTIISTIEAAETVNLKAFPNIWVWFQRTKKALETFGYEQINQGAQVFGKLYKNKLSAL</sequence>
<feature type="domain" description="GST N-terminal" evidence="2">
    <location>
        <begin position="6"/>
        <end position="87"/>
    </location>
</feature>
<dbReference type="PROSITE" id="PS50405">
    <property type="entry name" value="GST_CTER"/>
    <property type="match status" value="1"/>
</dbReference>
<dbReference type="PANTHER" id="PTHR43969">
    <property type="entry name" value="GLUTATHIONE S TRANSFERASE D10, ISOFORM A-RELATED"/>
    <property type="match status" value="1"/>
</dbReference>
<dbReference type="GO" id="GO:0004364">
    <property type="term" value="F:glutathione transferase activity"/>
    <property type="evidence" value="ECO:0007669"/>
    <property type="project" value="TreeGrafter"/>
</dbReference>
<organism evidence="4 5">
    <name type="scientific">Rhynchophorus ferrugineus</name>
    <name type="common">Red palm weevil</name>
    <name type="synonym">Curculio ferrugineus</name>
    <dbReference type="NCBI Taxonomy" id="354439"/>
    <lineage>
        <taxon>Eukaryota</taxon>
        <taxon>Metazoa</taxon>
        <taxon>Ecdysozoa</taxon>
        <taxon>Arthropoda</taxon>
        <taxon>Hexapoda</taxon>
        <taxon>Insecta</taxon>
        <taxon>Pterygota</taxon>
        <taxon>Neoptera</taxon>
        <taxon>Endopterygota</taxon>
        <taxon>Coleoptera</taxon>
        <taxon>Polyphaga</taxon>
        <taxon>Cucujiformia</taxon>
        <taxon>Curculionidae</taxon>
        <taxon>Dryophthorinae</taxon>
        <taxon>Rhynchophorus</taxon>
    </lineage>
</organism>
<dbReference type="Gene3D" id="3.40.30.10">
    <property type="entry name" value="Glutaredoxin"/>
    <property type="match status" value="1"/>
</dbReference>
<dbReference type="InterPro" id="IPR010987">
    <property type="entry name" value="Glutathione-S-Trfase_C-like"/>
</dbReference>
<gene>
    <name evidence="4" type="ORF">GWI33_007864</name>
</gene>
<dbReference type="EMBL" id="JAACXV010000382">
    <property type="protein sequence ID" value="KAF7278918.1"/>
    <property type="molecule type" value="Genomic_DNA"/>
</dbReference>
<dbReference type="AlphaFoldDB" id="A0A834IJA2"/>
<protein>
    <submittedName>
        <fullName evidence="4">Uncharacterized protein</fullName>
    </submittedName>
</protein>
<dbReference type="InterPro" id="IPR004045">
    <property type="entry name" value="Glutathione_S-Trfase_N"/>
</dbReference>
<evidence type="ECO:0000313" key="4">
    <source>
        <dbReference type="EMBL" id="KAF7278918.1"/>
    </source>
</evidence>
<dbReference type="SFLD" id="SFLDS00019">
    <property type="entry name" value="Glutathione_Transferase_(cytos"/>
    <property type="match status" value="1"/>
</dbReference>
<dbReference type="SFLD" id="SFLDG00358">
    <property type="entry name" value="Main_(cytGST)"/>
    <property type="match status" value="1"/>
</dbReference>
<dbReference type="Gene3D" id="1.20.1050.10">
    <property type="match status" value="1"/>
</dbReference>
<accession>A0A834IJA2</accession>
<keyword evidence="5" id="KW-1185">Reference proteome</keyword>
<dbReference type="InterPro" id="IPR040079">
    <property type="entry name" value="Glutathione_S-Trfase"/>
</dbReference>
<dbReference type="PANTHER" id="PTHR43969:SF9">
    <property type="entry name" value="GLUTATHIONE S TRANSFERASE D10, ISOFORM A-RELATED"/>
    <property type="match status" value="1"/>
</dbReference>
<evidence type="ECO:0000256" key="1">
    <source>
        <dbReference type="ARBA" id="ARBA00011738"/>
    </source>
</evidence>
<dbReference type="FunFam" id="3.40.30.10:FF:000034">
    <property type="entry name" value="glutathione S-transferase 1"/>
    <property type="match status" value="1"/>
</dbReference>
<name>A0A834IJA2_RHYFE</name>
<dbReference type="Pfam" id="PF00043">
    <property type="entry name" value="GST_C"/>
    <property type="match status" value="1"/>
</dbReference>
<dbReference type="OrthoDB" id="2309723at2759"/>
<dbReference type="SUPFAM" id="SSF52833">
    <property type="entry name" value="Thioredoxin-like"/>
    <property type="match status" value="1"/>
</dbReference>
<proteinExistence type="predicted"/>
<dbReference type="SFLD" id="SFLDG01153">
    <property type="entry name" value="Main.4:_Theta-like"/>
    <property type="match status" value="1"/>
</dbReference>
<evidence type="ECO:0000259" key="3">
    <source>
        <dbReference type="PROSITE" id="PS50405"/>
    </source>
</evidence>
<feature type="domain" description="GST C-terminal" evidence="3">
    <location>
        <begin position="93"/>
        <end position="213"/>
    </location>
</feature>
<dbReference type="InterPro" id="IPR036282">
    <property type="entry name" value="Glutathione-S-Trfase_C_sf"/>
</dbReference>
<dbReference type="SUPFAM" id="SSF47616">
    <property type="entry name" value="GST C-terminal domain-like"/>
    <property type="match status" value="1"/>
</dbReference>
<dbReference type="InterPro" id="IPR036249">
    <property type="entry name" value="Thioredoxin-like_sf"/>
</dbReference>
<evidence type="ECO:0000313" key="5">
    <source>
        <dbReference type="Proteomes" id="UP000625711"/>
    </source>
</evidence>
<reference evidence="4" key="1">
    <citation type="submission" date="2020-08" db="EMBL/GenBank/DDBJ databases">
        <title>Genome sequencing and assembly of the red palm weevil Rhynchophorus ferrugineus.</title>
        <authorList>
            <person name="Dias G.B."/>
            <person name="Bergman C.M."/>
            <person name="Manee M."/>
        </authorList>
    </citation>
    <scope>NUCLEOTIDE SEQUENCE</scope>
    <source>
        <strain evidence="4">AA-2017</strain>
        <tissue evidence="4">Whole larva</tissue>
    </source>
</reference>
<dbReference type="CDD" id="cd03177">
    <property type="entry name" value="GST_C_Delta_Epsilon"/>
    <property type="match status" value="1"/>
</dbReference>
<dbReference type="FunFam" id="1.20.1050.10:FF:000007">
    <property type="entry name" value="Glutathione S-transferase 1-1"/>
    <property type="match status" value="1"/>
</dbReference>
<dbReference type="GO" id="GO:0006749">
    <property type="term" value="P:glutathione metabolic process"/>
    <property type="evidence" value="ECO:0007669"/>
    <property type="project" value="TreeGrafter"/>
</dbReference>
<comment type="caution">
    <text evidence="4">The sequence shown here is derived from an EMBL/GenBank/DDBJ whole genome shotgun (WGS) entry which is preliminary data.</text>
</comment>
<dbReference type="CDD" id="cd03045">
    <property type="entry name" value="GST_N_Delta_Epsilon"/>
    <property type="match status" value="1"/>
</dbReference>
<dbReference type="PROSITE" id="PS50404">
    <property type="entry name" value="GST_NTER"/>
    <property type="match status" value="1"/>
</dbReference>
<dbReference type="InterPro" id="IPR004046">
    <property type="entry name" value="GST_C"/>
</dbReference>
<evidence type="ECO:0000259" key="2">
    <source>
        <dbReference type="PROSITE" id="PS50404"/>
    </source>
</evidence>
<comment type="subunit">
    <text evidence="1">Homodimer.</text>
</comment>
<dbReference type="Pfam" id="PF13409">
    <property type="entry name" value="GST_N_2"/>
    <property type="match status" value="1"/>
</dbReference>
<dbReference type="Proteomes" id="UP000625711">
    <property type="component" value="Unassembled WGS sequence"/>
</dbReference>